<dbReference type="PROSITE" id="PS00409">
    <property type="entry name" value="PROKAR_NTER_METHYL"/>
    <property type="match status" value="1"/>
</dbReference>
<dbReference type="AlphaFoldDB" id="A0A4R5UFJ5"/>
<protein>
    <submittedName>
        <fullName evidence="1">Prepilin-type N-terminal cleavage/methylation domain-containing protein</fullName>
    </submittedName>
</protein>
<dbReference type="Proteomes" id="UP000295543">
    <property type="component" value="Unassembled WGS sequence"/>
</dbReference>
<reference evidence="1 2" key="1">
    <citation type="submission" date="2019-03" db="EMBL/GenBank/DDBJ databases">
        <title>Luteimonas zhaokaii sp.nov., isolated from the rectal contents of Plateau pika in Yushu, Qinghai Province, China.</title>
        <authorList>
            <person name="Zhang G."/>
        </authorList>
    </citation>
    <scope>NUCLEOTIDE SEQUENCE [LARGE SCALE GENOMIC DNA]</scope>
    <source>
        <strain evidence="1 2">THG-MD21</strain>
    </source>
</reference>
<organism evidence="1 2">
    <name type="scientific">Luteimonas terrae</name>
    <dbReference type="NCBI Taxonomy" id="1530191"/>
    <lineage>
        <taxon>Bacteria</taxon>
        <taxon>Pseudomonadati</taxon>
        <taxon>Pseudomonadota</taxon>
        <taxon>Gammaproteobacteria</taxon>
        <taxon>Lysobacterales</taxon>
        <taxon>Lysobacteraceae</taxon>
        <taxon>Luteimonas</taxon>
    </lineage>
</organism>
<comment type="caution">
    <text evidence="1">The sequence shown here is derived from an EMBL/GenBank/DDBJ whole genome shotgun (WGS) entry which is preliminary data.</text>
</comment>
<dbReference type="OrthoDB" id="5296662at2"/>
<dbReference type="Pfam" id="PF16074">
    <property type="entry name" value="PilW"/>
    <property type="match status" value="1"/>
</dbReference>
<evidence type="ECO:0000313" key="1">
    <source>
        <dbReference type="EMBL" id="TDK34118.1"/>
    </source>
</evidence>
<dbReference type="InterPro" id="IPR032092">
    <property type="entry name" value="PilW"/>
</dbReference>
<gene>
    <name evidence="1" type="ORF">E2F49_06855</name>
</gene>
<dbReference type="EMBL" id="SMTG01000002">
    <property type="protein sequence ID" value="TDK34118.1"/>
    <property type="molecule type" value="Genomic_DNA"/>
</dbReference>
<accession>A0A4R5UFJ5</accession>
<keyword evidence="2" id="KW-1185">Reference proteome</keyword>
<dbReference type="InterPro" id="IPR012902">
    <property type="entry name" value="N_methyl_site"/>
</dbReference>
<dbReference type="NCBIfam" id="TIGR02532">
    <property type="entry name" value="IV_pilin_GFxxxE"/>
    <property type="match status" value="1"/>
</dbReference>
<dbReference type="GO" id="GO:0043683">
    <property type="term" value="P:type IV pilus assembly"/>
    <property type="evidence" value="ECO:0007669"/>
    <property type="project" value="InterPro"/>
</dbReference>
<proteinExistence type="predicted"/>
<evidence type="ECO:0000313" key="2">
    <source>
        <dbReference type="Proteomes" id="UP000295543"/>
    </source>
</evidence>
<name>A0A4R5UFJ5_9GAMM</name>
<sequence>MPASQRGLSLIEIMVALLIGSLLLLGLIQVFSASRVSYQLSTGLARSQENARFAMDFLQRDLRMAGHLGCVNDQARFLPENTSGTRLALASTFETTPGAGTANRALRFDIGIEGYEYKVPTSGGFTLAATPATAPGRDAWAPAPDTDLFGRLNNPVVGSDIVVLRYFAPTGAQMESFNPAASPVTISVTNTQLNRLTDGVASPGLFGISDCMNAAVFQATSFAGNVLSVGVGNENKVTLSGNESFVRGQARVYRAESVVYYVGRNGNGTPSLYRLRFNAAPGAALTSQNEELVEGVESLHFRYGQDSRTASDTRPTGNVGSYQTADAVQPATDLVTAWRRVAAVELGIVVRSTDSAAAQQRVATVTQLSVLGVQITPPDDRRYRAVYEDSVAFRNRLFGN</sequence>
<dbReference type="Pfam" id="PF07963">
    <property type="entry name" value="N_methyl"/>
    <property type="match status" value="1"/>
</dbReference>